<keyword evidence="1" id="KW-0472">Membrane</keyword>
<protein>
    <submittedName>
        <fullName evidence="2">Uncharacterized protein</fullName>
    </submittedName>
</protein>
<evidence type="ECO:0000313" key="2">
    <source>
        <dbReference type="EMBL" id="HIX66927.1"/>
    </source>
</evidence>
<reference evidence="2" key="2">
    <citation type="submission" date="2021-04" db="EMBL/GenBank/DDBJ databases">
        <authorList>
            <person name="Gilroy R."/>
        </authorList>
    </citation>
    <scope>NUCLEOTIDE SEQUENCE</scope>
    <source>
        <strain evidence="2">CHK191-13928</strain>
    </source>
</reference>
<evidence type="ECO:0000256" key="1">
    <source>
        <dbReference type="SAM" id="Phobius"/>
    </source>
</evidence>
<dbReference type="AlphaFoldDB" id="A0A9D2B972"/>
<reference evidence="2" key="1">
    <citation type="journal article" date="2021" name="PeerJ">
        <title>Extensive microbial diversity within the chicken gut microbiome revealed by metagenomics and culture.</title>
        <authorList>
            <person name="Gilroy R."/>
            <person name="Ravi A."/>
            <person name="Getino M."/>
            <person name="Pursley I."/>
            <person name="Horton D.L."/>
            <person name="Alikhan N.F."/>
            <person name="Baker D."/>
            <person name="Gharbi K."/>
            <person name="Hall N."/>
            <person name="Watson M."/>
            <person name="Adriaenssens E.M."/>
            <person name="Foster-Nyarko E."/>
            <person name="Jarju S."/>
            <person name="Secka A."/>
            <person name="Antonio M."/>
            <person name="Oren A."/>
            <person name="Chaudhuri R.R."/>
            <person name="La Ragione R."/>
            <person name="Hildebrand F."/>
            <person name="Pallen M.J."/>
        </authorList>
    </citation>
    <scope>NUCLEOTIDE SEQUENCE</scope>
    <source>
        <strain evidence="2">CHK191-13928</strain>
    </source>
</reference>
<keyword evidence="1" id="KW-0812">Transmembrane</keyword>
<name>A0A9D2B972_9FIRM</name>
<evidence type="ECO:0000313" key="3">
    <source>
        <dbReference type="Proteomes" id="UP000886721"/>
    </source>
</evidence>
<organism evidence="2 3">
    <name type="scientific">Candidatus Anaerostipes excrementavium</name>
    <dbReference type="NCBI Taxonomy" id="2838463"/>
    <lineage>
        <taxon>Bacteria</taxon>
        <taxon>Bacillati</taxon>
        <taxon>Bacillota</taxon>
        <taxon>Clostridia</taxon>
        <taxon>Lachnospirales</taxon>
        <taxon>Lachnospiraceae</taxon>
        <taxon>Anaerostipes</taxon>
    </lineage>
</organism>
<dbReference type="EMBL" id="DXEM01000006">
    <property type="protein sequence ID" value="HIX66927.1"/>
    <property type="molecule type" value="Genomic_DNA"/>
</dbReference>
<proteinExistence type="predicted"/>
<feature type="transmembrane region" description="Helical" evidence="1">
    <location>
        <begin position="32"/>
        <end position="52"/>
    </location>
</feature>
<keyword evidence="1" id="KW-1133">Transmembrane helix</keyword>
<accession>A0A9D2B972</accession>
<comment type="caution">
    <text evidence="2">The sequence shown here is derived from an EMBL/GenBank/DDBJ whole genome shotgun (WGS) entry which is preliminary data.</text>
</comment>
<gene>
    <name evidence="2" type="ORF">H9735_02225</name>
</gene>
<dbReference type="Proteomes" id="UP000886721">
    <property type="component" value="Unassembled WGS sequence"/>
</dbReference>
<sequence length="54" mass="6283">MNRKEKRINREIINPGKTEKLQKDWQGYGKAYAYYGLVVLGIAAVSAIYYIFLK</sequence>